<comment type="caution">
    <text evidence="1">The sequence shown here is derived from an EMBL/GenBank/DDBJ whole genome shotgun (WGS) entry which is preliminary data.</text>
</comment>
<evidence type="ECO:0000313" key="1">
    <source>
        <dbReference type="EMBL" id="KAH7686151.1"/>
    </source>
</evidence>
<dbReference type="EMBL" id="CM037014">
    <property type="protein sequence ID" value="KAH7686151.1"/>
    <property type="molecule type" value="Genomic_DNA"/>
</dbReference>
<proteinExistence type="predicted"/>
<accession>A0ACB7WEL9</accession>
<gene>
    <name evidence="1" type="ORF">IHE45_04G085600</name>
</gene>
<name>A0ACB7WEL9_DIOAL</name>
<sequence>MKKILYLDFFYWVSFSSHLLQGSRSGSMAAPMVHFPIVLVIRLLGVAAAATVLTWALHFRGGMSLASENKDLIFNVHPVLMVIGFILLNGEGILAYKTIGGTKNFKKAVHLAVQFLAFFLGLIGIWAALKFHNDKGIDNFYSLHSWLGLACLFLFGVQWGAGFATFWYPGGSRNSRAFLLPWHVFLGIYIYILAVATAATGILEKATFLQSSSIISRYSTEAFLLNSLGLLLVFLAGFVILAVVTPASIKGDAHKTGAE</sequence>
<dbReference type="Proteomes" id="UP000827976">
    <property type="component" value="Chromosome 4"/>
</dbReference>
<keyword evidence="2" id="KW-1185">Reference proteome</keyword>
<evidence type="ECO:0000313" key="2">
    <source>
        <dbReference type="Proteomes" id="UP000827976"/>
    </source>
</evidence>
<organism evidence="1 2">
    <name type="scientific">Dioscorea alata</name>
    <name type="common">Purple yam</name>
    <dbReference type="NCBI Taxonomy" id="55571"/>
    <lineage>
        <taxon>Eukaryota</taxon>
        <taxon>Viridiplantae</taxon>
        <taxon>Streptophyta</taxon>
        <taxon>Embryophyta</taxon>
        <taxon>Tracheophyta</taxon>
        <taxon>Spermatophyta</taxon>
        <taxon>Magnoliopsida</taxon>
        <taxon>Liliopsida</taxon>
        <taxon>Dioscoreales</taxon>
        <taxon>Dioscoreaceae</taxon>
        <taxon>Dioscorea</taxon>
    </lineage>
</organism>
<reference evidence="2" key="1">
    <citation type="journal article" date="2022" name="Nat. Commun.">
        <title>Chromosome evolution and the genetic basis of agronomically important traits in greater yam.</title>
        <authorList>
            <person name="Bredeson J.V."/>
            <person name="Lyons J.B."/>
            <person name="Oniyinde I.O."/>
            <person name="Okereke N.R."/>
            <person name="Kolade O."/>
            <person name="Nnabue I."/>
            <person name="Nwadili C.O."/>
            <person name="Hribova E."/>
            <person name="Parker M."/>
            <person name="Nwogha J."/>
            <person name="Shu S."/>
            <person name="Carlson J."/>
            <person name="Kariba R."/>
            <person name="Muthemba S."/>
            <person name="Knop K."/>
            <person name="Barton G.J."/>
            <person name="Sherwood A.V."/>
            <person name="Lopez-Montes A."/>
            <person name="Asiedu R."/>
            <person name="Jamnadass R."/>
            <person name="Muchugi A."/>
            <person name="Goodstein D."/>
            <person name="Egesi C.N."/>
            <person name="Featherston J."/>
            <person name="Asfaw A."/>
            <person name="Simpson G.G."/>
            <person name="Dolezel J."/>
            <person name="Hendre P.S."/>
            <person name="Van Deynze A."/>
            <person name="Kumar P.L."/>
            <person name="Obidiegwu J.E."/>
            <person name="Bhattacharjee R."/>
            <person name="Rokhsar D.S."/>
        </authorList>
    </citation>
    <scope>NUCLEOTIDE SEQUENCE [LARGE SCALE GENOMIC DNA]</scope>
    <source>
        <strain evidence="2">cv. TDa95/00328</strain>
    </source>
</reference>
<protein>
    <submittedName>
        <fullName evidence="1">Ascorbate ferrireductase (Transmembrane) protein</fullName>
    </submittedName>
</protein>